<evidence type="ECO:0000259" key="16">
    <source>
        <dbReference type="PROSITE" id="PS50885"/>
    </source>
</evidence>
<dbReference type="Pfam" id="PF00672">
    <property type="entry name" value="HAMP"/>
    <property type="match status" value="1"/>
</dbReference>
<proteinExistence type="predicted"/>
<evidence type="ECO:0000313" key="17">
    <source>
        <dbReference type="EMBL" id="WAW10062.1"/>
    </source>
</evidence>
<comment type="subcellular location">
    <subcellularLocation>
        <location evidence="2">Cell membrane</location>
        <topology evidence="2">Multi-pass membrane protein</topology>
    </subcellularLocation>
</comment>
<dbReference type="Pfam" id="PF00512">
    <property type="entry name" value="HisKA"/>
    <property type="match status" value="1"/>
</dbReference>
<feature type="domain" description="Histidine kinase" evidence="15">
    <location>
        <begin position="243"/>
        <end position="457"/>
    </location>
</feature>
<keyword evidence="11 14" id="KW-1133">Transmembrane helix</keyword>
<comment type="catalytic activity">
    <reaction evidence="1">
        <text>ATP + protein L-histidine = ADP + protein N-phospho-L-histidine.</text>
        <dbReference type="EC" id="2.7.13.3"/>
    </reaction>
</comment>
<dbReference type="PANTHER" id="PTHR45528:SF1">
    <property type="entry name" value="SENSOR HISTIDINE KINASE CPXA"/>
    <property type="match status" value="1"/>
</dbReference>
<evidence type="ECO:0000259" key="15">
    <source>
        <dbReference type="PROSITE" id="PS50109"/>
    </source>
</evidence>
<dbReference type="EC" id="2.7.13.3" evidence="3"/>
<dbReference type="RefSeq" id="WP_269309065.1">
    <property type="nucleotide sequence ID" value="NZ_CP098242.1"/>
</dbReference>
<dbReference type="GO" id="GO:0000155">
    <property type="term" value="F:phosphorelay sensor kinase activity"/>
    <property type="evidence" value="ECO:0007669"/>
    <property type="project" value="InterPro"/>
</dbReference>
<dbReference type="PANTHER" id="PTHR45528">
    <property type="entry name" value="SENSOR HISTIDINE KINASE CPXA"/>
    <property type="match status" value="1"/>
</dbReference>
<evidence type="ECO:0000256" key="14">
    <source>
        <dbReference type="SAM" id="Phobius"/>
    </source>
</evidence>
<keyword evidence="4" id="KW-1003">Cell membrane</keyword>
<dbReference type="PROSITE" id="PS50885">
    <property type="entry name" value="HAMP"/>
    <property type="match status" value="1"/>
</dbReference>
<evidence type="ECO:0000256" key="9">
    <source>
        <dbReference type="ARBA" id="ARBA00022777"/>
    </source>
</evidence>
<dbReference type="KEGG" id="ovb:NB640_12740"/>
<dbReference type="SMART" id="SM00304">
    <property type="entry name" value="HAMP"/>
    <property type="match status" value="1"/>
</dbReference>
<reference evidence="17" key="1">
    <citation type="journal article" date="2022" name="Front. Microbiol.">
        <title>New perspectives on an old grouping: The genomic and phenotypic variability of Oxalobacter formigenes and the implications for calcium oxalate stone prevention.</title>
        <authorList>
            <person name="Chmiel J.A."/>
            <person name="Carr C."/>
            <person name="Stuivenberg G.A."/>
            <person name="Venema R."/>
            <person name="Chanyi R.M."/>
            <person name="Al K.F."/>
            <person name="Giguere D."/>
            <person name="Say H."/>
            <person name="Akouris P.P."/>
            <person name="Dominguez Romero S.A."/>
            <person name="Kwong A."/>
            <person name="Tai V."/>
            <person name="Koval S.F."/>
            <person name="Razvi H."/>
            <person name="Bjazevic J."/>
            <person name="Burton J.P."/>
        </authorList>
    </citation>
    <scope>NUCLEOTIDE SEQUENCE</scope>
    <source>
        <strain evidence="17">WoOx3</strain>
    </source>
</reference>
<evidence type="ECO:0000256" key="3">
    <source>
        <dbReference type="ARBA" id="ARBA00012438"/>
    </source>
</evidence>
<dbReference type="Gene3D" id="6.10.340.10">
    <property type="match status" value="1"/>
</dbReference>
<dbReference type="InterPro" id="IPR003661">
    <property type="entry name" value="HisK_dim/P_dom"/>
</dbReference>
<keyword evidence="8" id="KW-0547">Nucleotide-binding</keyword>
<evidence type="ECO:0000256" key="13">
    <source>
        <dbReference type="ARBA" id="ARBA00023136"/>
    </source>
</evidence>
<evidence type="ECO:0000256" key="6">
    <source>
        <dbReference type="ARBA" id="ARBA00022679"/>
    </source>
</evidence>
<feature type="transmembrane region" description="Helical" evidence="14">
    <location>
        <begin position="158"/>
        <end position="182"/>
    </location>
</feature>
<feature type="domain" description="HAMP" evidence="16">
    <location>
        <begin position="180"/>
        <end position="235"/>
    </location>
</feature>
<dbReference type="Pfam" id="PF02518">
    <property type="entry name" value="HATPase_c"/>
    <property type="match status" value="1"/>
</dbReference>
<dbReference type="CDD" id="cd06225">
    <property type="entry name" value="HAMP"/>
    <property type="match status" value="1"/>
</dbReference>
<evidence type="ECO:0000256" key="11">
    <source>
        <dbReference type="ARBA" id="ARBA00022989"/>
    </source>
</evidence>
<dbReference type="GO" id="GO:0005524">
    <property type="term" value="F:ATP binding"/>
    <property type="evidence" value="ECO:0007669"/>
    <property type="project" value="UniProtKB-KW"/>
</dbReference>
<keyword evidence="9" id="KW-0418">Kinase</keyword>
<dbReference type="InterPro" id="IPR050398">
    <property type="entry name" value="HssS/ArlS-like"/>
</dbReference>
<dbReference type="EMBL" id="CP098242">
    <property type="protein sequence ID" value="WAW10062.1"/>
    <property type="molecule type" value="Genomic_DNA"/>
</dbReference>
<evidence type="ECO:0000256" key="8">
    <source>
        <dbReference type="ARBA" id="ARBA00022741"/>
    </source>
</evidence>
<dbReference type="InterPro" id="IPR003594">
    <property type="entry name" value="HATPase_dom"/>
</dbReference>
<evidence type="ECO:0000256" key="4">
    <source>
        <dbReference type="ARBA" id="ARBA00022475"/>
    </source>
</evidence>
<keyword evidence="5" id="KW-0597">Phosphoprotein</keyword>
<accession>A0A9E9P2M5</accession>
<name>A0A9E9P2M5_9BURK</name>
<evidence type="ECO:0000256" key="1">
    <source>
        <dbReference type="ARBA" id="ARBA00000085"/>
    </source>
</evidence>
<dbReference type="PRINTS" id="PR00344">
    <property type="entry name" value="BCTRLSENSOR"/>
</dbReference>
<keyword evidence="6" id="KW-0808">Transferase</keyword>
<dbReference type="SMART" id="SM00388">
    <property type="entry name" value="HisKA"/>
    <property type="match status" value="1"/>
</dbReference>
<keyword evidence="18" id="KW-1185">Reference proteome</keyword>
<dbReference type="InterPro" id="IPR004358">
    <property type="entry name" value="Sig_transdc_His_kin-like_C"/>
</dbReference>
<dbReference type="Proteomes" id="UP001156215">
    <property type="component" value="Chromosome"/>
</dbReference>
<dbReference type="InterPro" id="IPR036097">
    <property type="entry name" value="HisK_dim/P_sf"/>
</dbReference>
<dbReference type="CDD" id="cd00082">
    <property type="entry name" value="HisKA"/>
    <property type="match status" value="1"/>
</dbReference>
<gene>
    <name evidence="17" type="ORF">NB640_12740</name>
</gene>
<organism evidence="17 18">
    <name type="scientific">Oxalobacter vibrioformis</name>
    <dbReference type="NCBI Taxonomy" id="933080"/>
    <lineage>
        <taxon>Bacteria</taxon>
        <taxon>Pseudomonadati</taxon>
        <taxon>Pseudomonadota</taxon>
        <taxon>Betaproteobacteria</taxon>
        <taxon>Burkholderiales</taxon>
        <taxon>Oxalobacteraceae</taxon>
        <taxon>Oxalobacter</taxon>
    </lineage>
</organism>
<evidence type="ECO:0000256" key="10">
    <source>
        <dbReference type="ARBA" id="ARBA00022840"/>
    </source>
</evidence>
<evidence type="ECO:0000256" key="2">
    <source>
        <dbReference type="ARBA" id="ARBA00004651"/>
    </source>
</evidence>
<keyword evidence="12" id="KW-0902">Two-component regulatory system</keyword>
<dbReference type="InterPro" id="IPR005467">
    <property type="entry name" value="His_kinase_dom"/>
</dbReference>
<evidence type="ECO:0000256" key="7">
    <source>
        <dbReference type="ARBA" id="ARBA00022692"/>
    </source>
</evidence>
<keyword evidence="13 14" id="KW-0472">Membrane</keyword>
<feature type="transmembrane region" description="Helical" evidence="14">
    <location>
        <begin position="6"/>
        <end position="29"/>
    </location>
</feature>
<keyword evidence="7 14" id="KW-0812">Transmembrane</keyword>
<evidence type="ECO:0000313" key="18">
    <source>
        <dbReference type="Proteomes" id="UP001156215"/>
    </source>
</evidence>
<evidence type="ECO:0000256" key="5">
    <source>
        <dbReference type="ARBA" id="ARBA00022553"/>
    </source>
</evidence>
<dbReference type="SUPFAM" id="SSF55874">
    <property type="entry name" value="ATPase domain of HSP90 chaperone/DNA topoisomerase II/histidine kinase"/>
    <property type="match status" value="1"/>
</dbReference>
<dbReference type="Gene3D" id="3.30.565.10">
    <property type="entry name" value="Histidine kinase-like ATPase, C-terminal domain"/>
    <property type="match status" value="1"/>
</dbReference>
<dbReference type="PROSITE" id="PS50109">
    <property type="entry name" value="HIS_KIN"/>
    <property type="match status" value="1"/>
</dbReference>
<dbReference type="Gene3D" id="1.10.287.130">
    <property type="match status" value="1"/>
</dbReference>
<dbReference type="InterPro" id="IPR003660">
    <property type="entry name" value="HAMP_dom"/>
</dbReference>
<dbReference type="SMART" id="SM00387">
    <property type="entry name" value="HATPase_c"/>
    <property type="match status" value="1"/>
</dbReference>
<dbReference type="AlphaFoldDB" id="A0A9E9P2M5"/>
<evidence type="ECO:0000256" key="12">
    <source>
        <dbReference type="ARBA" id="ARBA00023012"/>
    </source>
</evidence>
<sequence>MGRLFWKFFFSIWLAQLTSIFAVGAAFWLHQQHLANVMREIDSSPPALFEIESAAATLEYGGIEALQKLLQSRSNKDRPALVYAIDEKGQELLGRPMENTLVTLVRKNKDANITRHVKAPDGQSLILFVPAPEGMLNRLPPPQNGAGMPPPPPRPPPLLPWQAILAALLASLLFAALLAWYFSKPINLLRKAFKAASLGNLQPELGKQMGKRKDELADLGQDFDNMAAQLQALINGQRRLMHDVSHELRSPLARLNVAIGLARQQPEKQESSFERIEYEGTRINRLVDELLVLSRLEAGVIDVKEDWINVDELLAHVVNDARFEVQAREKNILFDSRSDARLKGNEELLFRAVENVVRNAIKHTPVGSKVWITCEKDVAQAQVRICVSDEGAGVDENELDTIFRRFFRSTRTYSTTEGHGLGLAIARQIVELHHGSIKAFNLPDGGLCVEIILPVEA</sequence>
<dbReference type="SUPFAM" id="SSF47384">
    <property type="entry name" value="Homodimeric domain of signal transducing histidine kinase"/>
    <property type="match status" value="1"/>
</dbReference>
<protein>
    <recommendedName>
        <fullName evidence="3">histidine kinase</fullName>
        <ecNumber evidence="3">2.7.13.3</ecNumber>
    </recommendedName>
</protein>
<keyword evidence="10 17" id="KW-0067">ATP-binding</keyword>
<dbReference type="InterPro" id="IPR036890">
    <property type="entry name" value="HATPase_C_sf"/>
</dbReference>
<dbReference type="GO" id="GO:0005886">
    <property type="term" value="C:plasma membrane"/>
    <property type="evidence" value="ECO:0007669"/>
    <property type="project" value="UniProtKB-SubCell"/>
</dbReference>